<gene>
    <name evidence="2" type="ORF">GUJ93_ZPchr0011g27284</name>
</gene>
<keyword evidence="1" id="KW-0472">Membrane</keyword>
<keyword evidence="1" id="KW-0812">Transmembrane</keyword>
<dbReference type="Proteomes" id="UP000729402">
    <property type="component" value="Unassembled WGS sequence"/>
</dbReference>
<accession>A0A8J5WFF3</accession>
<dbReference type="EMBL" id="JAAALK010000081">
    <property type="protein sequence ID" value="KAG8089045.1"/>
    <property type="molecule type" value="Genomic_DNA"/>
</dbReference>
<protein>
    <submittedName>
        <fullName evidence="2">Uncharacterized protein</fullName>
    </submittedName>
</protein>
<keyword evidence="1" id="KW-1133">Transmembrane helix</keyword>
<sequence>MRSVHERLYEARRTDPPTLVQPPPSLVIAFASFPHVCRAVPFTLRIWWECGGLSCNFSVFVLQVVCVHLGLAIIVIIHFNLRYVIDACAAFFEQWTIFTQKLISDKATHSVFFLCHSFLGYFLLDRSAEIKFLGIPNWVREVRRPF</sequence>
<comment type="caution">
    <text evidence="2">The sequence shown here is derived from an EMBL/GenBank/DDBJ whole genome shotgun (WGS) entry which is preliminary data.</text>
</comment>
<name>A0A8J5WFF3_ZIZPA</name>
<keyword evidence="3" id="KW-1185">Reference proteome</keyword>
<proteinExistence type="predicted"/>
<organism evidence="2 3">
    <name type="scientific">Zizania palustris</name>
    <name type="common">Northern wild rice</name>
    <dbReference type="NCBI Taxonomy" id="103762"/>
    <lineage>
        <taxon>Eukaryota</taxon>
        <taxon>Viridiplantae</taxon>
        <taxon>Streptophyta</taxon>
        <taxon>Embryophyta</taxon>
        <taxon>Tracheophyta</taxon>
        <taxon>Spermatophyta</taxon>
        <taxon>Magnoliopsida</taxon>
        <taxon>Liliopsida</taxon>
        <taxon>Poales</taxon>
        <taxon>Poaceae</taxon>
        <taxon>BOP clade</taxon>
        <taxon>Oryzoideae</taxon>
        <taxon>Oryzeae</taxon>
        <taxon>Zizaniinae</taxon>
        <taxon>Zizania</taxon>
    </lineage>
</organism>
<evidence type="ECO:0000313" key="2">
    <source>
        <dbReference type="EMBL" id="KAG8089045.1"/>
    </source>
</evidence>
<dbReference type="AlphaFoldDB" id="A0A8J5WFF3"/>
<feature type="transmembrane region" description="Helical" evidence="1">
    <location>
        <begin position="60"/>
        <end position="81"/>
    </location>
</feature>
<evidence type="ECO:0000256" key="1">
    <source>
        <dbReference type="SAM" id="Phobius"/>
    </source>
</evidence>
<evidence type="ECO:0000313" key="3">
    <source>
        <dbReference type="Proteomes" id="UP000729402"/>
    </source>
</evidence>
<reference evidence="2" key="2">
    <citation type="submission" date="2021-02" db="EMBL/GenBank/DDBJ databases">
        <authorList>
            <person name="Kimball J.A."/>
            <person name="Haas M.W."/>
            <person name="Macchietto M."/>
            <person name="Kono T."/>
            <person name="Duquette J."/>
            <person name="Shao M."/>
        </authorList>
    </citation>
    <scope>NUCLEOTIDE SEQUENCE</scope>
    <source>
        <tissue evidence="2">Fresh leaf tissue</tissue>
    </source>
</reference>
<reference evidence="2" key="1">
    <citation type="journal article" date="2021" name="bioRxiv">
        <title>Whole Genome Assembly and Annotation of Northern Wild Rice, Zizania palustris L., Supports a Whole Genome Duplication in the Zizania Genus.</title>
        <authorList>
            <person name="Haas M."/>
            <person name="Kono T."/>
            <person name="Macchietto M."/>
            <person name="Millas R."/>
            <person name="McGilp L."/>
            <person name="Shao M."/>
            <person name="Duquette J."/>
            <person name="Hirsch C.N."/>
            <person name="Kimball J."/>
        </authorList>
    </citation>
    <scope>NUCLEOTIDE SEQUENCE</scope>
    <source>
        <tissue evidence="2">Fresh leaf tissue</tissue>
    </source>
</reference>